<organism evidence="1 2">
    <name type="scientific">Candidatus Magnetoglobus multicellularis str. Araruama</name>
    <dbReference type="NCBI Taxonomy" id="890399"/>
    <lineage>
        <taxon>Bacteria</taxon>
        <taxon>Pseudomonadati</taxon>
        <taxon>Thermodesulfobacteriota</taxon>
        <taxon>Desulfobacteria</taxon>
        <taxon>Desulfobacterales</taxon>
        <taxon>Desulfobacteraceae</taxon>
        <taxon>Candidatus Magnetoglobus</taxon>
    </lineage>
</organism>
<gene>
    <name evidence="1" type="ORF">OMM_00431</name>
</gene>
<evidence type="ECO:0000313" key="1">
    <source>
        <dbReference type="EMBL" id="ETR74120.1"/>
    </source>
</evidence>
<proteinExistence type="predicted"/>
<evidence type="ECO:0008006" key="3">
    <source>
        <dbReference type="Google" id="ProtNLM"/>
    </source>
</evidence>
<dbReference type="SUPFAM" id="SSF55961">
    <property type="entry name" value="Bet v1-like"/>
    <property type="match status" value="1"/>
</dbReference>
<comment type="caution">
    <text evidence="1">The sequence shown here is derived from an EMBL/GenBank/DDBJ whole genome shotgun (WGS) entry which is preliminary data.</text>
</comment>
<evidence type="ECO:0000313" key="2">
    <source>
        <dbReference type="Proteomes" id="UP000189670"/>
    </source>
</evidence>
<dbReference type="EMBL" id="ATBP01000020">
    <property type="protein sequence ID" value="ETR74120.1"/>
    <property type="molecule type" value="Genomic_DNA"/>
</dbReference>
<dbReference type="AlphaFoldDB" id="A0A1V1PH51"/>
<name>A0A1V1PH51_9BACT</name>
<protein>
    <recommendedName>
        <fullName evidence="3">START domain-containing protein</fullName>
    </recommendedName>
</protein>
<sequence length="240" mass="27698">MKAQPDLAMAVPIGTTALMVEAVKAQAEKRKYMTPMNAQNLPTSPAIPYVSNEKIPVDTIDALLKHGQLLIVHPRQWIRTPGNHTLDFVFTSGMDIIHKPIEQVKAISTDPSEYPNIFYQVKYVTPRIDQMEIDWRLKLWFSFFSFTIDLTHHYYWENDNILTYTRESGDLAYVFGRREWISLGKEKTMIIFTTAFQGGKTAPYFYKFVKMLPNSQVIGSTSVCSILMEKHIPWIESKLK</sequence>
<dbReference type="Proteomes" id="UP000189670">
    <property type="component" value="Unassembled WGS sequence"/>
</dbReference>
<accession>A0A1V1PH51</accession>
<reference evidence="2" key="1">
    <citation type="submission" date="2012-11" db="EMBL/GenBank/DDBJ databases">
        <authorList>
            <person name="Lucero-Rivera Y.E."/>
            <person name="Tovar-Ramirez D."/>
        </authorList>
    </citation>
    <scope>NUCLEOTIDE SEQUENCE [LARGE SCALE GENOMIC DNA]</scope>
    <source>
        <strain evidence="2">Araruama</strain>
    </source>
</reference>